<evidence type="ECO:0000313" key="1">
    <source>
        <dbReference type="EMBL" id="CEK10575.1"/>
    </source>
</evidence>
<dbReference type="KEGG" id="lha:LHA_1534"/>
<dbReference type="OrthoDB" id="5652338at2"/>
<proteinExistence type="predicted"/>
<name>A0A0A8UP03_LEGHA</name>
<dbReference type="RefSeq" id="WP_045105925.1">
    <property type="nucleotide sequence ID" value="NZ_LN681225.1"/>
</dbReference>
<dbReference type="HOGENOM" id="CLU_512792_0_0_6"/>
<organism evidence="1 2">
    <name type="scientific">Legionella hackeliae</name>
    <dbReference type="NCBI Taxonomy" id="449"/>
    <lineage>
        <taxon>Bacteria</taxon>
        <taxon>Pseudomonadati</taxon>
        <taxon>Pseudomonadota</taxon>
        <taxon>Gammaproteobacteria</taxon>
        <taxon>Legionellales</taxon>
        <taxon>Legionellaceae</taxon>
        <taxon>Legionella</taxon>
    </lineage>
</organism>
<dbReference type="AlphaFoldDB" id="A0A0A8UP03"/>
<gene>
    <name evidence="1" type="ORF">LHA_1534</name>
</gene>
<dbReference type="PATRIC" id="fig|449.7.peg.755"/>
<dbReference type="Proteomes" id="UP000032803">
    <property type="component" value="Chromosome I"/>
</dbReference>
<accession>A0A0A8UP03</accession>
<keyword evidence="2" id="KW-1185">Reference proteome</keyword>
<dbReference type="EMBL" id="LN681225">
    <property type="protein sequence ID" value="CEK10575.1"/>
    <property type="molecule type" value="Genomic_DNA"/>
</dbReference>
<evidence type="ECO:0000313" key="2">
    <source>
        <dbReference type="Proteomes" id="UP000032803"/>
    </source>
</evidence>
<protein>
    <submittedName>
        <fullName evidence="1">Uncharacterized protein</fullName>
    </submittedName>
</protein>
<reference evidence="2" key="1">
    <citation type="submission" date="2014-09" db="EMBL/GenBank/DDBJ databases">
        <authorList>
            <person name="Gomez-Valero L."/>
        </authorList>
    </citation>
    <scope>NUCLEOTIDE SEQUENCE [LARGE SCALE GENOMIC DNA]</scope>
    <source>
        <strain evidence="2">ATCC35250</strain>
    </source>
</reference>
<sequence length="532" mass="60987">MSYKGIQILLKESKENNPPPDAWLQSTKNEVANFKQSWREERKKQVHYELYKDNTLDKTLFMKLVNNLSSKLSERQSNKLKKIWNDKTVSLDNMVNNVLDFATKVGYFDDPFIKNMNPFLKIFPNDQELFNYLRSPQQYITDNKLTFYQQQILELVTKAPSFRYLSIGQYLNGQVESELTGIMKELHLESYGCRDALSFEDLINPYVKDKVVQDSKKEHYGPQIMGMGGALESYDRRLITSTAKKVKSMKMGECHTLAQLGAEHLLSKIESGLLAGASIKMVTHEDNRGSHTFLLLNHTGDLSDLSKCIIVDPWAYSMGYTDTQGIFTIDNYPFPGMTTKLKCCYDSWDDNVHLSRKYNREIGPQSQTNVEEEKMKINPEDAKGFIEYLYGAARNLIKDESKETLLKEILRDLHYDDIPPSQAVKIATDIYFAGSVEGDSKAGYSWSKGDNFTTQVFGSNDEAYLKFFEEAFNRYPTIKSYWESHLQSVGGDNAPIEHLDSNAILEIGEHLSNDNTLEREYVPKNPDVVFSL</sequence>